<dbReference type="AlphaFoldDB" id="A0A511N1E5"/>
<proteinExistence type="predicted"/>
<comment type="caution">
    <text evidence="1">The sequence shown here is derived from an EMBL/GenBank/DDBJ whole genome shotgun (WGS) entry which is preliminary data.</text>
</comment>
<name>A0A511N1E5_DEIC1</name>
<dbReference type="RefSeq" id="WP_146884503.1">
    <property type="nucleotide sequence ID" value="NZ_BJXB01000009.1"/>
</dbReference>
<dbReference type="EMBL" id="BJXB01000009">
    <property type="protein sequence ID" value="GEM46693.1"/>
    <property type="molecule type" value="Genomic_DNA"/>
</dbReference>
<protein>
    <submittedName>
        <fullName evidence="1">Uncharacterized protein</fullName>
    </submittedName>
</protein>
<organism evidence="1 2">
    <name type="scientific">Deinococcus cellulosilyticus (strain DSM 18568 / NBRC 106333 / KACC 11606 / 5516J-15)</name>
    <dbReference type="NCBI Taxonomy" id="1223518"/>
    <lineage>
        <taxon>Bacteria</taxon>
        <taxon>Thermotogati</taxon>
        <taxon>Deinococcota</taxon>
        <taxon>Deinococci</taxon>
        <taxon>Deinococcales</taxon>
        <taxon>Deinococcaceae</taxon>
        <taxon>Deinococcus</taxon>
    </lineage>
</organism>
<accession>A0A511N1E5</accession>
<dbReference type="Proteomes" id="UP000321306">
    <property type="component" value="Unassembled WGS sequence"/>
</dbReference>
<evidence type="ECO:0000313" key="1">
    <source>
        <dbReference type="EMBL" id="GEM46693.1"/>
    </source>
</evidence>
<evidence type="ECO:0000313" key="2">
    <source>
        <dbReference type="Proteomes" id="UP000321306"/>
    </source>
</evidence>
<reference evidence="1 2" key="1">
    <citation type="submission" date="2019-07" db="EMBL/GenBank/DDBJ databases">
        <title>Whole genome shotgun sequence of Deinococcus cellulosilyticus NBRC 106333.</title>
        <authorList>
            <person name="Hosoyama A."/>
            <person name="Uohara A."/>
            <person name="Ohji S."/>
            <person name="Ichikawa N."/>
        </authorList>
    </citation>
    <scope>NUCLEOTIDE SEQUENCE [LARGE SCALE GENOMIC DNA]</scope>
    <source>
        <strain evidence="1 2">NBRC 106333</strain>
    </source>
</reference>
<sequence>MTDWTPPPDLPWPALQVRDGEVFTVNHASTIRTLYVEALLRDPQVRSGEVRALLIQALSCRWADVWERAFSELWHPSDAGAQPFLLGFVRLCQQFEPDLEG</sequence>
<keyword evidence="2" id="KW-1185">Reference proteome</keyword>
<gene>
    <name evidence="1" type="ORF">DC3_23280</name>
</gene>